<dbReference type="InterPro" id="IPR029058">
    <property type="entry name" value="AB_hydrolase_fold"/>
</dbReference>
<name>A0ABV9LYI5_9ALTE</name>
<keyword evidence="7 11" id="KW-0963">Cytoplasm</keyword>
<comment type="subcellular location">
    <subcellularLocation>
        <location evidence="2 11">Cytoplasm</location>
    </subcellularLocation>
</comment>
<comment type="caution">
    <text evidence="14">The sequence shown here is derived from an EMBL/GenBank/DDBJ whole genome shotgun (WGS) entry which is preliminary data.</text>
</comment>
<dbReference type="Pfam" id="PF00561">
    <property type="entry name" value="Abhydrolase_1"/>
    <property type="match status" value="1"/>
</dbReference>
<evidence type="ECO:0000256" key="4">
    <source>
        <dbReference type="ARBA" id="ARBA00012568"/>
    </source>
</evidence>
<dbReference type="SUPFAM" id="SSF53474">
    <property type="entry name" value="alpha/beta-Hydrolases"/>
    <property type="match status" value="1"/>
</dbReference>
<evidence type="ECO:0000259" key="13">
    <source>
        <dbReference type="Pfam" id="PF00561"/>
    </source>
</evidence>
<evidence type="ECO:0000256" key="10">
    <source>
        <dbReference type="ARBA" id="ARBA00029605"/>
    </source>
</evidence>
<protein>
    <recommendedName>
        <fullName evidence="5 11">Proline iminopeptidase</fullName>
        <shortName evidence="11">PIP</shortName>
        <ecNumber evidence="4 11">3.4.11.5</ecNumber>
    </recommendedName>
    <alternativeName>
        <fullName evidence="10 11">Prolyl aminopeptidase</fullName>
    </alternativeName>
</protein>
<evidence type="ECO:0000256" key="1">
    <source>
        <dbReference type="ARBA" id="ARBA00001585"/>
    </source>
</evidence>
<dbReference type="PANTHER" id="PTHR43722">
    <property type="entry name" value="PROLINE IMINOPEPTIDASE"/>
    <property type="match status" value="1"/>
</dbReference>
<comment type="similarity">
    <text evidence="3 11 12">Belongs to the peptidase S33 family.</text>
</comment>
<dbReference type="PRINTS" id="PR00793">
    <property type="entry name" value="PROAMNOPTASE"/>
</dbReference>
<organism evidence="14 15">
    <name type="scientific">Glaciecola siphonariae</name>
    <dbReference type="NCBI Taxonomy" id="521012"/>
    <lineage>
        <taxon>Bacteria</taxon>
        <taxon>Pseudomonadati</taxon>
        <taxon>Pseudomonadota</taxon>
        <taxon>Gammaproteobacteria</taxon>
        <taxon>Alteromonadales</taxon>
        <taxon>Alteromonadaceae</taxon>
        <taxon>Glaciecola</taxon>
    </lineage>
</organism>
<keyword evidence="15" id="KW-1185">Reference proteome</keyword>
<evidence type="ECO:0000256" key="5">
    <source>
        <dbReference type="ARBA" id="ARBA00021843"/>
    </source>
</evidence>
<evidence type="ECO:0000256" key="3">
    <source>
        <dbReference type="ARBA" id="ARBA00010088"/>
    </source>
</evidence>
<dbReference type="InterPro" id="IPR000073">
    <property type="entry name" value="AB_hydrolase_1"/>
</dbReference>
<accession>A0ABV9LYI5</accession>
<dbReference type="RefSeq" id="WP_382408808.1">
    <property type="nucleotide sequence ID" value="NZ_JBHSGU010000005.1"/>
</dbReference>
<evidence type="ECO:0000256" key="12">
    <source>
        <dbReference type="RuleBase" id="RU003421"/>
    </source>
</evidence>
<evidence type="ECO:0000256" key="9">
    <source>
        <dbReference type="ARBA" id="ARBA00022801"/>
    </source>
</evidence>
<dbReference type="PANTHER" id="PTHR43722:SF1">
    <property type="entry name" value="PROLINE IMINOPEPTIDASE"/>
    <property type="match status" value="1"/>
</dbReference>
<keyword evidence="9 11" id="KW-0378">Hydrolase</keyword>
<dbReference type="NCBIfam" id="TIGR01249">
    <property type="entry name" value="pro_imino_pep_1"/>
    <property type="match status" value="1"/>
</dbReference>
<dbReference type="EC" id="3.4.11.5" evidence="4 11"/>
<evidence type="ECO:0000256" key="2">
    <source>
        <dbReference type="ARBA" id="ARBA00004496"/>
    </source>
</evidence>
<gene>
    <name evidence="14" type="primary">pip</name>
    <name evidence="14" type="ORF">ACFO4O_11940</name>
</gene>
<proteinExistence type="inferred from homology"/>
<comment type="catalytic activity">
    <reaction evidence="1 11 12">
        <text>Release of N-terminal proline from a peptide.</text>
        <dbReference type="EC" id="3.4.11.5"/>
    </reaction>
</comment>
<evidence type="ECO:0000313" key="14">
    <source>
        <dbReference type="EMBL" id="MFC4700874.1"/>
    </source>
</evidence>
<evidence type="ECO:0000256" key="8">
    <source>
        <dbReference type="ARBA" id="ARBA00022670"/>
    </source>
</evidence>
<evidence type="ECO:0000256" key="7">
    <source>
        <dbReference type="ARBA" id="ARBA00022490"/>
    </source>
</evidence>
<dbReference type="GO" id="GO:0004177">
    <property type="term" value="F:aminopeptidase activity"/>
    <property type="evidence" value="ECO:0007669"/>
    <property type="project" value="UniProtKB-KW"/>
</dbReference>
<dbReference type="Gene3D" id="3.40.50.1820">
    <property type="entry name" value="alpha/beta hydrolase"/>
    <property type="match status" value="1"/>
</dbReference>
<reference evidence="15" key="1">
    <citation type="journal article" date="2019" name="Int. J. Syst. Evol. Microbiol.">
        <title>The Global Catalogue of Microorganisms (GCM) 10K type strain sequencing project: providing services to taxonomists for standard genome sequencing and annotation.</title>
        <authorList>
            <consortium name="The Broad Institute Genomics Platform"/>
            <consortium name="The Broad Institute Genome Sequencing Center for Infectious Disease"/>
            <person name="Wu L."/>
            <person name="Ma J."/>
        </authorList>
    </citation>
    <scope>NUCLEOTIDE SEQUENCE [LARGE SCALE GENOMIC DNA]</scope>
    <source>
        <strain evidence="15">KACC 12507</strain>
    </source>
</reference>
<dbReference type="InterPro" id="IPR005944">
    <property type="entry name" value="Pro_iminopeptidase"/>
</dbReference>
<feature type="domain" description="AB hydrolase-1" evidence="13">
    <location>
        <begin position="28"/>
        <end position="292"/>
    </location>
</feature>
<sequence>MSIQSFKLPVSYGHTLHVEVAGNPDGIPVLYLHGGPGAGINGNYQWPFDLQRYMVVAFDQRGCGHSQPFGCLEHNSTDDLIEDIEVLRKHLNIDSWYVFGGSWGSTLALCYAIAHPLSVRTMILRGVFLARQQDFDWFLEPGGGAAQVFPDAYSRFYGQVSGQLNRSAEIADAFFEQFSSSDDNIARAALSAWFNWEGAISKLIPDKQPSSEIASNQQVKSLALLECHYLKHHCFISENYILNHAHIIKRIPTYIVHGRYDMVCQVSAAYHLHKALSHSALHIIDNAGHSASEPAIKSTLKSIMDELALNYRAQA</sequence>
<dbReference type="PIRSF" id="PIRSF006431">
    <property type="entry name" value="Pept_S33"/>
    <property type="match status" value="1"/>
</dbReference>
<evidence type="ECO:0000313" key="15">
    <source>
        <dbReference type="Proteomes" id="UP001595897"/>
    </source>
</evidence>
<evidence type="ECO:0000256" key="11">
    <source>
        <dbReference type="PIRNR" id="PIRNR006431"/>
    </source>
</evidence>
<keyword evidence="8 11" id="KW-0645">Protease</keyword>
<evidence type="ECO:0000256" key="6">
    <source>
        <dbReference type="ARBA" id="ARBA00022438"/>
    </source>
</evidence>
<dbReference type="Proteomes" id="UP001595897">
    <property type="component" value="Unassembled WGS sequence"/>
</dbReference>
<dbReference type="EMBL" id="JBHSGU010000005">
    <property type="protein sequence ID" value="MFC4700874.1"/>
    <property type="molecule type" value="Genomic_DNA"/>
</dbReference>
<keyword evidence="6 11" id="KW-0031">Aminopeptidase</keyword>
<dbReference type="InterPro" id="IPR002410">
    <property type="entry name" value="Peptidase_S33"/>
</dbReference>